<dbReference type="EMBL" id="FTMD01000009">
    <property type="protein sequence ID" value="SIR06404.1"/>
    <property type="molecule type" value="Genomic_DNA"/>
</dbReference>
<gene>
    <name evidence="2" type="ORF">SAMN05421829_109138</name>
</gene>
<feature type="chain" id="PRO_5012952668" description="Small secreted protein" evidence="1">
    <location>
        <begin position="20"/>
        <end position="65"/>
    </location>
</feature>
<evidence type="ECO:0008006" key="4">
    <source>
        <dbReference type="Google" id="ProtNLM"/>
    </source>
</evidence>
<dbReference type="Proteomes" id="UP000186819">
    <property type="component" value="Unassembled WGS sequence"/>
</dbReference>
<evidence type="ECO:0000313" key="2">
    <source>
        <dbReference type="EMBL" id="SIR06404.1"/>
    </source>
</evidence>
<keyword evidence="3" id="KW-1185">Reference proteome</keyword>
<feature type="signal peptide" evidence="1">
    <location>
        <begin position="1"/>
        <end position="19"/>
    </location>
</feature>
<dbReference type="STRING" id="34027.SAMN05421829_109138"/>
<organism evidence="2 3">
    <name type="scientific">Aromatoleum tolulyticum</name>
    <dbReference type="NCBI Taxonomy" id="34027"/>
    <lineage>
        <taxon>Bacteria</taxon>
        <taxon>Pseudomonadati</taxon>
        <taxon>Pseudomonadota</taxon>
        <taxon>Betaproteobacteria</taxon>
        <taxon>Rhodocyclales</taxon>
        <taxon>Rhodocyclaceae</taxon>
        <taxon>Aromatoleum</taxon>
    </lineage>
</organism>
<name>A0A1N6XVU0_9RHOO</name>
<protein>
    <recommendedName>
        <fullName evidence="4">Small secreted protein</fullName>
    </recommendedName>
</protein>
<dbReference type="OrthoDB" id="8550138at2"/>
<evidence type="ECO:0000313" key="3">
    <source>
        <dbReference type="Proteomes" id="UP000186819"/>
    </source>
</evidence>
<dbReference type="AlphaFoldDB" id="A0A1N6XVU0"/>
<accession>A0A1N6XVU0</accession>
<sequence length="65" mass="6825">MMKRGRTLSAALLMSVLLAALPGCQKQEGPAERAGKEVDKAAEKVGDKIEKAGESIQDAAKGDKK</sequence>
<proteinExistence type="predicted"/>
<reference evidence="3" key="1">
    <citation type="submission" date="2017-01" db="EMBL/GenBank/DDBJ databases">
        <authorList>
            <person name="Varghese N."/>
            <person name="Submissions S."/>
        </authorList>
    </citation>
    <scope>NUCLEOTIDE SEQUENCE [LARGE SCALE GENOMIC DNA]</scope>
    <source>
        <strain evidence="3">ATCC 51758</strain>
    </source>
</reference>
<evidence type="ECO:0000256" key="1">
    <source>
        <dbReference type="SAM" id="SignalP"/>
    </source>
</evidence>
<keyword evidence="1" id="KW-0732">Signal</keyword>